<feature type="region of interest" description="Disordered" evidence="10">
    <location>
        <begin position="711"/>
        <end position="739"/>
    </location>
</feature>
<dbReference type="STRING" id="1423813.FC26_GL001369"/>
<dbReference type="PATRIC" id="fig|1423813.3.peg.1392"/>
<dbReference type="InterPro" id="IPR022263">
    <property type="entry name" value="KxYKxGKxW"/>
</dbReference>
<evidence type="ECO:0000256" key="7">
    <source>
        <dbReference type="ARBA" id="ARBA00022833"/>
    </source>
</evidence>
<dbReference type="Pfam" id="PF19258">
    <property type="entry name" value="KxYKxGKxW_sig"/>
    <property type="match status" value="1"/>
</dbReference>
<accession>A0A0R2A3P4</accession>
<evidence type="ECO:0000256" key="11">
    <source>
        <dbReference type="SAM" id="Phobius"/>
    </source>
</evidence>
<feature type="compositionally biased region" description="Polar residues" evidence="10">
    <location>
        <begin position="721"/>
        <end position="739"/>
    </location>
</feature>
<feature type="coiled-coil region" evidence="9">
    <location>
        <begin position="476"/>
        <end position="538"/>
    </location>
</feature>
<feature type="compositionally biased region" description="Low complexity" evidence="10">
    <location>
        <begin position="647"/>
        <end position="672"/>
    </location>
</feature>
<dbReference type="NCBIfam" id="TIGR03715">
    <property type="entry name" value="KxYKxGKxW"/>
    <property type="match status" value="1"/>
</dbReference>
<keyword evidence="4" id="KW-0479">Metal-binding</keyword>
<dbReference type="SMART" id="SM00235">
    <property type="entry name" value="ZnMc"/>
    <property type="match status" value="1"/>
</dbReference>
<evidence type="ECO:0000256" key="6">
    <source>
        <dbReference type="ARBA" id="ARBA00022801"/>
    </source>
</evidence>
<dbReference type="Proteomes" id="UP000051733">
    <property type="component" value="Unassembled WGS sequence"/>
</dbReference>
<evidence type="ECO:0000313" key="14">
    <source>
        <dbReference type="Proteomes" id="UP000051733"/>
    </source>
</evidence>
<feature type="region of interest" description="Disordered" evidence="10">
    <location>
        <begin position="546"/>
        <end position="586"/>
    </location>
</feature>
<keyword evidence="7" id="KW-0862">Zinc</keyword>
<dbReference type="SUPFAM" id="SSF55486">
    <property type="entry name" value="Metalloproteases ('zincins'), catalytic domain"/>
    <property type="match status" value="1"/>
</dbReference>
<dbReference type="PROSITE" id="PS50847">
    <property type="entry name" value="GRAM_POS_ANCHORING"/>
    <property type="match status" value="1"/>
</dbReference>
<organism evidence="13 14">
    <name type="scientific">Paucilactobacillus vaccinostercus DSM 20634</name>
    <dbReference type="NCBI Taxonomy" id="1423813"/>
    <lineage>
        <taxon>Bacteria</taxon>
        <taxon>Bacillati</taxon>
        <taxon>Bacillota</taxon>
        <taxon>Bacilli</taxon>
        <taxon>Lactobacillales</taxon>
        <taxon>Lactobacillaceae</taxon>
        <taxon>Paucilactobacillus</taxon>
    </lineage>
</organism>
<feature type="compositionally biased region" description="Low complexity" evidence="10">
    <location>
        <begin position="711"/>
        <end position="720"/>
    </location>
</feature>
<feature type="domain" description="Gram-positive cocci surface proteins LPxTG" evidence="12">
    <location>
        <begin position="737"/>
        <end position="771"/>
    </location>
</feature>
<evidence type="ECO:0000313" key="13">
    <source>
        <dbReference type="EMBL" id="KRM61800.1"/>
    </source>
</evidence>
<evidence type="ECO:0000256" key="4">
    <source>
        <dbReference type="ARBA" id="ARBA00022723"/>
    </source>
</evidence>
<evidence type="ECO:0000259" key="12">
    <source>
        <dbReference type="PROSITE" id="PS50847"/>
    </source>
</evidence>
<feature type="region of interest" description="Disordered" evidence="10">
    <location>
        <begin position="647"/>
        <end position="698"/>
    </location>
</feature>
<keyword evidence="3" id="KW-0645">Protease</keyword>
<dbReference type="InterPro" id="IPR024079">
    <property type="entry name" value="MetalloPept_cat_dom_sf"/>
</dbReference>
<evidence type="ECO:0000256" key="1">
    <source>
        <dbReference type="ARBA" id="ARBA00022512"/>
    </source>
</evidence>
<evidence type="ECO:0000256" key="2">
    <source>
        <dbReference type="ARBA" id="ARBA00022525"/>
    </source>
</evidence>
<feature type="compositionally biased region" description="Polar residues" evidence="10">
    <location>
        <begin position="571"/>
        <end position="582"/>
    </location>
</feature>
<keyword evidence="11" id="KW-0812">Transmembrane</keyword>
<feature type="transmembrane region" description="Helical" evidence="11">
    <location>
        <begin position="747"/>
        <end position="766"/>
    </location>
</feature>
<sequence>MDNQVNRFKMYKDGKKWIIAGLAATTLGIVAVGTPQNASADSIATTSVATISSTASTADTVAVENAQSTVTSAQTEVASASQSVAAAQSTAAQTSNEVITAQSAVSEASTTLATANQKLATAQSAVSSATAVQVAASSAQKATLASENSSEVVRATSVNAQTSQDMQAASANTSLSNAGSTNSTATRYAMDGTVYYDASQTQYANAVSQAANWWNTNSGMTLFAAASTAHPATLIITDFNNDLANILATQSTDGTLNLNNSAIEAYGYDAATVLIHELGHTLGIMHDSDNDDIMSATVPNISANNVHYSAYEQATVKISRIVYQDNLAAANGSQSLFEQYNGYTTAPTKAQYSNENYNQWRTLRSALQTEVNHASAKTNPSTELTAAIQTAKNILSTMVAGNVDLVSIKQANTVLAQLYQLSGDTSPAPYIDSNLKAKNSQEYAQAQTNSDLLTSTVAQAAHQVTTIDLSSYAESVANAQAAVTAAQANLTAAQENLAKLTATNQAAQTQLAVARTNQQRAELALTNAQTKLATLEAVNTTIKQASTAASTVTTQPVNSSTTSATASTSSQVTSDNEENTAATVVPDIATDTTTPAIKKTSVAPVFVTQTDYYDNTQSSDATAQNNDIAENALVDISAPTTVVNSSVAKSTTTASPATGSTTKQSTTTAPASNTHSSTKQAARSAASQNEMTSTNSNVVTKTATKRIAMPAAQNNATAQTSTDKLQQSADKATSSILPQTSDAKSSGLLALIGMMLASSALVLGGLRRKNS</sequence>
<dbReference type="GO" id="GO:0031012">
    <property type="term" value="C:extracellular matrix"/>
    <property type="evidence" value="ECO:0007669"/>
    <property type="project" value="InterPro"/>
</dbReference>
<name>A0A0R2A3P4_9LACO</name>
<keyword evidence="9" id="KW-0175">Coiled coil</keyword>
<keyword evidence="6" id="KW-0378">Hydrolase</keyword>
<keyword evidence="2" id="KW-0964">Secreted</keyword>
<dbReference type="RefSeq" id="WP_057778388.1">
    <property type="nucleotide sequence ID" value="NZ_AYYY01000021.1"/>
</dbReference>
<evidence type="ECO:0000256" key="5">
    <source>
        <dbReference type="ARBA" id="ARBA00022729"/>
    </source>
</evidence>
<keyword evidence="5" id="KW-0732">Signal</keyword>
<feature type="compositionally biased region" description="Low complexity" evidence="10">
    <location>
        <begin position="546"/>
        <end position="570"/>
    </location>
</feature>
<dbReference type="AlphaFoldDB" id="A0A0R2A3P4"/>
<evidence type="ECO:0000256" key="9">
    <source>
        <dbReference type="SAM" id="Coils"/>
    </source>
</evidence>
<dbReference type="EMBL" id="AYYY01000021">
    <property type="protein sequence ID" value="KRM61800.1"/>
    <property type="molecule type" value="Genomic_DNA"/>
</dbReference>
<dbReference type="GO" id="GO:0004222">
    <property type="term" value="F:metalloendopeptidase activity"/>
    <property type="evidence" value="ECO:0007669"/>
    <property type="project" value="InterPro"/>
</dbReference>
<dbReference type="InterPro" id="IPR006026">
    <property type="entry name" value="Peptidase_Metallo"/>
</dbReference>
<keyword evidence="8" id="KW-0572">Peptidoglycan-anchor</keyword>
<feature type="compositionally biased region" description="Polar residues" evidence="10">
    <location>
        <begin position="673"/>
        <end position="698"/>
    </location>
</feature>
<evidence type="ECO:0000256" key="10">
    <source>
        <dbReference type="SAM" id="MobiDB-lite"/>
    </source>
</evidence>
<comment type="caution">
    <text evidence="13">The sequence shown here is derived from an EMBL/GenBank/DDBJ whole genome shotgun (WGS) entry which is preliminary data.</text>
</comment>
<dbReference type="NCBIfam" id="TIGR01167">
    <property type="entry name" value="LPXTG_anchor"/>
    <property type="match status" value="1"/>
</dbReference>
<keyword evidence="11" id="KW-1133">Transmembrane helix</keyword>
<dbReference type="Gene3D" id="3.40.390.10">
    <property type="entry name" value="Collagenase (Catalytic Domain)"/>
    <property type="match status" value="1"/>
</dbReference>
<evidence type="ECO:0000256" key="3">
    <source>
        <dbReference type="ARBA" id="ARBA00022670"/>
    </source>
</evidence>
<keyword evidence="14" id="KW-1185">Reference proteome</keyword>
<proteinExistence type="predicted"/>
<protein>
    <recommendedName>
        <fullName evidence="12">Gram-positive cocci surface proteins LPxTG domain-containing protein</fullName>
    </recommendedName>
</protein>
<dbReference type="InterPro" id="IPR019931">
    <property type="entry name" value="LPXTG_anchor"/>
</dbReference>
<dbReference type="GO" id="GO:0008270">
    <property type="term" value="F:zinc ion binding"/>
    <property type="evidence" value="ECO:0007669"/>
    <property type="project" value="InterPro"/>
</dbReference>
<keyword evidence="11" id="KW-0472">Membrane</keyword>
<keyword evidence="1" id="KW-0134">Cell wall</keyword>
<evidence type="ECO:0000256" key="8">
    <source>
        <dbReference type="ARBA" id="ARBA00023088"/>
    </source>
</evidence>
<gene>
    <name evidence="13" type="ORF">FC26_GL001369</name>
</gene>
<dbReference type="InterPro" id="IPR001818">
    <property type="entry name" value="Pept_M10_metallopeptidase"/>
</dbReference>
<dbReference type="GO" id="GO:0006508">
    <property type="term" value="P:proteolysis"/>
    <property type="evidence" value="ECO:0007669"/>
    <property type="project" value="UniProtKB-KW"/>
</dbReference>
<dbReference type="Pfam" id="PF00413">
    <property type="entry name" value="Peptidase_M10"/>
    <property type="match status" value="1"/>
</dbReference>
<reference evidence="13 14" key="1">
    <citation type="journal article" date="2015" name="Genome Announc.">
        <title>Expanding the biotechnology potential of lactobacilli through comparative genomics of 213 strains and associated genera.</title>
        <authorList>
            <person name="Sun Z."/>
            <person name="Harris H.M."/>
            <person name="McCann A."/>
            <person name="Guo C."/>
            <person name="Argimon S."/>
            <person name="Zhang W."/>
            <person name="Yang X."/>
            <person name="Jeffery I.B."/>
            <person name="Cooney J.C."/>
            <person name="Kagawa T.F."/>
            <person name="Liu W."/>
            <person name="Song Y."/>
            <person name="Salvetti E."/>
            <person name="Wrobel A."/>
            <person name="Rasinkangas P."/>
            <person name="Parkhill J."/>
            <person name="Rea M.C."/>
            <person name="O'Sullivan O."/>
            <person name="Ritari J."/>
            <person name="Douillard F.P."/>
            <person name="Paul Ross R."/>
            <person name="Yang R."/>
            <person name="Briner A.E."/>
            <person name="Felis G.E."/>
            <person name="de Vos W.M."/>
            <person name="Barrangou R."/>
            <person name="Klaenhammer T.R."/>
            <person name="Caufield P.W."/>
            <person name="Cui Y."/>
            <person name="Zhang H."/>
            <person name="O'Toole P.W."/>
        </authorList>
    </citation>
    <scope>NUCLEOTIDE SEQUENCE [LARGE SCALE GENOMIC DNA]</scope>
    <source>
        <strain evidence="13 14">DSM 20634</strain>
    </source>
</reference>